<sequence length="268" mass="30587">MVQRPGHAGSLMAWGDRVISVSTPLHWLSCPIKLDGTMEVLSSCQSLFSIDEKICYDTLGADSVLVYYYQLAVALIHGSYSNRRPSLPTELVLHIFYFARLVSPRPSPFLSKRYTCARPVPPPLYHGFFRLTRLPLSKAPLVRTPKLDFSGKREVGKIGIVVRYAGDDIQWSEFCLRIVRSNQHDTCTRSDGFELFWPCFDSTSLVSCQDGGRRVVDKHDDIWRYLLHGDQIEVAVQTYAGEIQVDKFDAVVRVYEQWEPELEILARL</sequence>
<dbReference type="HOGENOM" id="CLU_1038925_0_0_1"/>
<protein>
    <submittedName>
        <fullName evidence="1">Uncharacterized protein</fullName>
    </submittedName>
</protein>
<proteinExistence type="predicted"/>
<dbReference type="EMBL" id="AFRT01003697">
    <property type="protein sequence ID" value="ELU36319.1"/>
    <property type="molecule type" value="Genomic_DNA"/>
</dbReference>
<comment type="caution">
    <text evidence="1">The sequence shown here is derived from an EMBL/GenBank/DDBJ whole genome shotgun (WGS) entry which is preliminary data.</text>
</comment>
<dbReference type="OrthoDB" id="3134799at2759"/>
<gene>
    <name evidence="1" type="ORF">AG1IA_09651</name>
</gene>
<dbReference type="AlphaFoldDB" id="L8WIZ9"/>
<keyword evidence="2" id="KW-1185">Reference proteome</keyword>
<evidence type="ECO:0000313" key="2">
    <source>
        <dbReference type="Proteomes" id="UP000011668"/>
    </source>
</evidence>
<evidence type="ECO:0000313" key="1">
    <source>
        <dbReference type="EMBL" id="ELU36319.1"/>
    </source>
</evidence>
<organism evidence="1 2">
    <name type="scientific">Thanatephorus cucumeris (strain AG1-IA)</name>
    <name type="common">Rice sheath blight fungus</name>
    <name type="synonym">Rhizoctonia solani</name>
    <dbReference type="NCBI Taxonomy" id="983506"/>
    <lineage>
        <taxon>Eukaryota</taxon>
        <taxon>Fungi</taxon>
        <taxon>Dikarya</taxon>
        <taxon>Basidiomycota</taxon>
        <taxon>Agaricomycotina</taxon>
        <taxon>Agaricomycetes</taxon>
        <taxon>Cantharellales</taxon>
        <taxon>Ceratobasidiaceae</taxon>
        <taxon>Rhizoctonia</taxon>
        <taxon>Rhizoctonia solani AG-1</taxon>
    </lineage>
</organism>
<dbReference type="Proteomes" id="UP000011668">
    <property type="component" value="Unassembled WGS sequence"/>
</dbReference>
<accession>L8WIZ9</accession>
<name>L8WIZ9_THACA</name>
<reference evidence="1 2" key="1">
    <citation type="journal article" date="2013" name="Nat. Commun.">
        <title>The evolution and pathogenic mechanisms of the rice sheath blight pathogen.</title>
        <authorList>
            <person name="Zheng A."/>
            <person name="Lin R."/>
            <person name="Xu L."/>
            <person name="Qin P."/>
            <person name="Tang C."/>
            <person name="Ai P."/>
            <person name="Zhang D."/>
            <person name="Liu Y."/>
            <person name="Sun Z."/>
            <person name="Feng H."/>
            <person name="Wang Y."/>
            <person name="Chen Y."/>
            <person name="Liang X."/>
            <person name="Fu R."/>
            <person name="Li Q."/>
            <person name="Zhang J."/>
            <person name="Yu X."/>
            <person name="Xie Z."/>
            <person name="Ding L."/>
            <person name="Guan P."/>
            <person name="Tang J."/>
            <person name="Liang Y."/>
            <person name="Wang S."/>
            <person name="Deng Q."/>
            <person name="Li S."/>
            <person name="Zhu J."/>
            <person name="Wang L."/>
            <person name="Liu H."/>
            <person name="Li P."/>
        </authorList>
    </citation>
    <scope>NUCLEOTIDE SEQUENCE [LARGE SCALE GENOMIC DNA]</scope>
    <source>
        <strain evidence="2">AG-1 IA</strain>
    </source>
</reference>